<keyword evidence="3" id="KW-1185">Reference proteome</keyword>
<protein>
    <submittedName>
        <fullName evidence="2">DUF3180 domain-containing protein</fullName>
    </submittedName>
</protein>
<evidence type="ECO:0000313" key="2">
    <source>
        <dbReference type="EMBL" id="MBN9645089.1"/>
    </source>
</evidence>
<accession>A0A939E279</accession>
<proteinExistence type="predicted"/>
<keyword evidence="1" id="KW-0472">Membrane</keyword>
<name>A0A939E279_9CORY</name>
<dbReference type="EMBL" id="JAFLEQ010000017">
    <property type="protein sequence ID" value="MBN9645089.1"/>
    <property type="molecule type" value="Genomic_DNA"/>
</dbReference>
<dbReference type="InterPro" id="IPR021517">
    <property type="entry name" value="DUF3180"/>
</dbReference>
<dbReference type="AlphaFoldDB" id="A0A939E279"/>
<comment type="caution">
    <text evidence="2">The sequence shown here is derived from an EMBL/GenBank/DDBJ whole genome shotgun (WGS) entry which is preliminary data.</text>
</comment>
<organism evidence="2 3">
    <name type="scientific">Corynebacterium mendelii</name>
    <dbReference type="NCBI Taxonomy" id="2765362"/>
    <lineage>
        <taxon>Bacteria</taxon>
        <taxon>Bacillati</taxon>
        <taxon>Actinomycetota</taxon>
        <taxon>Actinomycetes</taxon>
        <taxon>Mycobacteriales</taxon>
        <taxon>Corynebacteriaceae</taxon>
        <taxon>Corynebacterium</taxon>
    </lineage>
</organism>
<reference evidence="2" key="1">
    <citation type="submission" date="2021-03" db="EMBL/GenBank/DDBJ databases">
        <authorList>
            <person name="Sun Q."/>
        </authorList>
    </citation>
    <scope>NUCLEOTIDE SEQUENCE</scope>
    <source>
        <strain evidence="2">CCM 8862</strain>
    </source>
</reference>
<feature type="transmembrane region" description="Helical" evidence="1">
    <location>
        <begin position="39"/>
        <end position="62"/>
    </location>
</feature>
<keyword evidence="1" id="KW-1133">Transmembrane helix</keyword>
<evidence type="ECO:0000256" key="1">
    <source>
        <dbReference type="SAM" id="Phobius"/>
    </source>
</evidence>
<dbReference type="Proteomes" id="UP000664332">
    <property type="component" value="Unassembled WGS sequence"/>
</dbReference>
<dbReference type="Pfam" id="PF11377">
    <property type="entry name" value="DUF3180"/>
    <property type="match status" value="1"/>
</dbReference>
<sequence>MPFSAAASRAKSGCHGRGQHTIRLAWRQWRKDAPVTKTATANLVFAGCFCAAAAFILVRRFYGSLPPAAVGASVTLWALGLVCFVMGRKIRGMIDDRKVGMDRSQISPTQVAQWLVVGRASAWTGAIVGGAYLGVTAWLAMKLPVLDAAADDFPGALASLAGGLVLSVAGVYLERSCQAPPPPAAQAAEQA</sequence>
<evidence type="ECO:0000313" key="3">
    <source>
        <dbReference type="Proteomes" id="UP000664332"/>
    </source>
</evidence>
<gene>
    <name evidence="2" type="ORF">JZY06_10790</name>
</gene>
<keyword evidence="1" id="KW-0812">Transmembrane</keyword>
<feature type="transmembrane region" description="Helical" evidence="1">
    <location>
        <begin position="153"/>
        <end position="173"/>
    </location>
</feature>
<feature type="transmembrane region" description="Helical" evidence="1">
    <location>
        <begin position="68"/>
        <end position="87"/>
    </location>
</feature>
<feature type="transmembrane region" description="Helical" evidence="1">
    <location>
        <begin position="120"/>
        <end position="141"/>
    </location>
</feature>